<dbReference type="Gene3D" id="3.40.50.720">
    <property type="entry name" value="NAD(P)-binding Rossmann-like Domain"/>
    <property type="match status" value="1"/>
</dbReference>
<evidence type="ECO:0000313" key="1">
    <source>
        <dbReference type="EMBL" id="ETN00657.1"/>
    </source>
</evidence>
<dbReference type="InterPro" id="IPR036291">
    <property type="entry name" value="NAD(P)-bd_dom_sf"/>
</dbReference>
<name>W2PIF6_PHYN3</name>
<reference evidence="2" key="1">
    <citation type="submission" date="2011-12" db="EMBL/GenBank/DDBJ databases">
        <authorList>
            <consortium name="The Broad Institute Genome Sequencing Platform"/>
            <person name="Russ C."/>
            <person name="Tyler B."/>
            <person name="Panabieres F."/>
            <person name="Shan W."/>
            <person name="Tripathy S."/>
            <person name="Grunwald N."/>
            <person name="Machado M."/>
            <person name="Young S.K."/>
            <person name="Zeng Q."/>
            <person name="Gargeya S."/>
            <person name="Fitzgerald M."/>
            <person name="Haas B."/>
            <person name="Abouelleil A."/>
            <person name="Alvarado L."/>
            <person name="Arachchi H.M."/>
            <person name="Berlin A."/>
            <person name="Chapman S.B."/>
            <person name="Gearin G."/>
            <person name="Goldberg J."/>
            <person name="Griggs A."/>
            <person name="Gujja S."/>
            <person name="Hansen M."/>
            <person name="Heiman D."/>
            <person name="Howarth C."/>
            <person name="Larimer J."/>
            <person name="Lui A."/>
            <person name="MacDonald P.J.P."/>
            <person name="McCowen C."/>
            <person name="Montmayeur A."/>
            <person name="Murphy C."/>
            <person name="Neiman D."/>
            <person name="Pearson M."/>
            <person name="Priest M."/>
            <person name="Roberts A."/>
            <person name="Saif S."/>
            <person name="Shea T."/>
            <person name="Sisk P."/>
            <person name="Stolte C."/>
            <person name="Sykes S."/>
            <person name="Wortman J."/>
            <person name="Nusbaum C."/>
            <person name="Birren B."/>
        </authorList>
    </citation>
    <scope>NUCLEOTIDE SEQUENCE [LARGE SCALE GENOMIC DNA]</scope>
    <source>
        <strain evidence="2">INRA-310</strain>
    </source>
</reference>
<reference evidence="1 2" key="2">
    <citation type="submission" date="2013-11" db="EMBL/GenBank/DDBJ databases">
        <title>The Genome Sequence of Phytophthora parasitica INRA-310.</title>
        <authorList>
            <consortium name="The Broad Institute Genomics Platform"/>
            <person name="Russ C."/>
            <person name="Tyler B."/>
            <person name="Panabieres F."/>
            <person name="Shan W."/>
            <person name="Tripathy S."/>
            <person name="Grunwald N."/>
            <person name="Machado M."/>
            <person name="Johnson C.S."/>
            <person name="Arredondo F."/>
            <person name="Hong C."/>
            <person name="Coffey M."/>
            <person name="Young S.K."/>
            <person name="Zeng Q."/>
            <person name="Gargeya S."/>
            <person name="Fitzgerald M."/>
            <person name="Abouelleil A."/>
            <person name="Alvarado L."/>
            <person name="Chapman S.B."/>
            <person name="Gainer-Dewar J."/>
            <person name="Goldberg J."/>
            <person name="Griggs A."/>
            <person name="Gujja S."/>
            <person name="Hansen M."/>
            <person name="Howarth C."/>
            <person name="Imamovic A."/>
            <person name="Ireland A."/>
            <person name="Larimer J."/>
            <person name="McCowan C."/>
            <person name="Murphy C."/>
            <person name="Pearson M."/>
            <person name="Poon T.W."/>
            <person name="Priest M."/>
            <person name="Roberts A."/>
            <person name="Saif S."/>
            <person name="Shea T."/>
            <person name="Sykes S."/>
            <person name="Wortman J."/>
            <person name="Nusbaum C."/>
            <person name="Birren B."/>
        </authorList>
    </citation>
    <scope>NUCLEOTIDE SEQUENCE [LARGE SCALE GENOMIC DNA]</scope>
    <source>
        <strain evidence="1 2">INRA-310</strain>
    </source>
</reference>
<gene>
    <name evidence="1" type="ORF">PPTG_17861</name>
</gene>
<dbReference type="Gene3D" id="3.90.180.10">
    <property type="entry name" value="Medium-chain alcohol dehydrogenases, catalytic domain"/>
    <property type="match status" value="1"/>
</dbReference>
<organism evidence="1 2">
    <name type="scientific">Phytophthora nicotianae (strain INRA-310)</name>
    <name type="common">Phytophthora parasitica</name>
    <dbReference type="NCBI Taxonomy" id="761204"/>
    <lineage>
        <taxon>Eukaryota</taxon>
        <taxon>Sar</taxon>
        <taxon>Stramenopiles</taxon>
        <taxon>Oomycota</taxon>
        <taxon>Peronosporomycetes</taxon>
        <taxon>Peronosporales</taxon>
        <taxon>Peronosporaceae</taxon>
        <taxon>Phytophthora</taxon>
    </lineage>
</organism>
<dbReference type="Proteomes" id="UP000018817">
    <property type="component" value="Unassembled WGS sequence"/>
</dbReference>
<accession>W2PIF6</accession>
<sequence>MPYNTYLTLVKKRGTFIMVGIPNDDAKISPMLVVAKGITWVGSLVGSLQDTTDIVTGQLSRPAVGRVVAPQCCAAASATTRT</sequence>
<dbReference type="RefSeq" id="XP_008913978.1">
    <property type="nucleotide sequence ID" value="XM_008915730.1"/>
</dbReference>
<dbReference type="GeneID" id="20186804"/>
<evidence type="ECO:0000313" key="2">
    <source>
        <dbReference type="Proteomes" id="UP000018817"/>
    </source>
</evidence>
<protein>
    <submittedName>
        <fullName evidence="1">Uncharacterized protein</fullName>
    </submittedName>
</protein>
<dbReference type="AlphaFoldDB" id="W2PIF6"/>
<proteinExistence type="predicted"/>
<dbReference type="SUPFAM" id="SSF51735">
    <property type="entry name" value="NAD(P)-binding Rossmann-fold domains"/>
    <property type="match status" value="1"/>
</dbReference>
<dbReference type="EMBL" id="KI669635">
    <property type="protein sequence ID" value="ETN00657.1"/>
    <property type="molecule type" value="Genomic_DNA"/>
</dbReference>
<dbReference type="VEuPathDB" id="FungiDB:PPTG_17861"/>